<dbReference type="GO" id="GO:0000228">
    <property type="term" value="C:nuclear chromosome"/>
    <property type="evidence" value="ECO:0007669"/>
    <property type="project" value="TreeGrafter"/>
</dbReference>
<dbReference type="CDD" id="cd00223">
    <property type="entry name" value="TOPRIM_TopoIIB_SPO"/>
    <property type="match status" value="1"/>
</dbReference>
<reference evidence="13" key="1">
    <citation type="submission" date="2014-08" db="EMBL/GenBank/DDBJ databases">
        <title>Underestimated sexuality in green algae.</title>
        <authorList>
            <person name="Pazoutova M."/>
            <person name="Fucikova K."/>
            <person name="Rindi F."/>
        </authorList>
    </citation>
    <scope>NUCLEOTIDE SEQUENCE</scope>
    <source>
        <strain evidence="13">SAG 211-9b</strain>
    </source>
</reference>
<keyword evidence="9 10" id="KW-0413">Isomerase</keyword>
<dbReference type="GO" id="GO:0000706">
    <property type="term" value="P:meiotic DNA double-strand break processing"/>
    <property type="evidence" value="ECO:0007669"/>
    <property type="project" value="TreeGrafter"/>
</dbReference>
<evidence type="ECO:0000256" key="3">
    <source>
        <dbReference type="ARBA" id="ARBA00006559"/>
    </source>
</evidence>
<evidence type="ECO:0000256" key="2">
    <source>
        <dbReference type="ARBA" id="ARBA00001946"/>
    </source>
</evidence>
<dbReference type="GO" id="GO:0005524">
    <property type="term" value="F:ATP binding"/>
    <property type="evidence" value="ECO:0007669"/>
    <property type="project" value="InterPro"/>
</dbReference>
<dbReference type="Gene3D" id="3.40.1360.10">
    <property type="match status" value="1"/>
</dbReference>
<keyword evidence="5" id="KW-0479">Metal-binding</keyword>
<evidence type="ECO:0000256" key="4">
    <source>
        <dbReference type="ARBA" id="ARBA00012895"/>
    </source>
</evidence>
<evidence type="ECO:0000256" key="9">
    <source>
        <dbReference type="ARBA" id="ARBA00023235"/>
    </source>
</evidence>
<dbReference type="PRINTS" id="PR01550">
    <property type="entry name" value="TOP6AFAMILY"/>
</dbReference>
<feature type="domain" description="Spo11/DNA topoisomerase VI subunit A N-terminal" evidence="11">
    <location>
        <begin position="113"/>
        <end position="175"/>
    </location>
</feature>
<dbReference type="PROSITE" id="PS52041">
    <property type="entry name" value="TOPO_IIB"/>
    <property type="match status" value="1"/>
</dbReference>
<comment type="cofactor">
    <cofactor evidence="2">
        <name>Mg(2+)</name>
        <dbReference type="ChEBI" id="CHEBI:18420"/>
    </cofactor>
</comment>
<dbReference type="GO" id="GO:0003677">
    <property type="term" value="F:DNA binding"/>
    <property type="evidence" value="ECO:0007669"/>
    <property type="project" value="UniProtKB-UniRule"/>
</dbReference>
<dbReference type="Pfam" id="PF04406">
    <property type="entry name" value="TP6A_N"/>
    <property type="match status" value="1"/>
</dbReference>
<gene>
    <name evidence="13" type="primary">spo11</name>
</gene>
<evidence type="ECO:0000259" key="12">
    <source>
        <dbReference type="Pfam" id="PF21180"/>
    </source>
</evidence>
<dbReference type="EMBL" id="KM283883">
    <property type="protein sequence ID" value="AKI32380.1"/>
    <property type="molecule type" value="mRNA"/>
</dbReference>
<keyword evidence="8 10" id="KW-0238">DNA-binding</keyword>
<evidence type="ECO:0000256" key="7">
    <source>
        <dbReference type="ARBA" id="ARBA00023029"/>
    </source>
</evidence>
<comment type="similarity">
    <text evidence="3 10">Belongs to the TOP6A family.</text>
</comment>
<accession>A0A0K0MXX4</accession>
<feature type="domain" description="Topoisomerase 6 subunit A/Spo11 TOPRIM" evidence="12">
    <location>
        <begin position="225"/>
        <end position="374"/>
    </location>
</feature>
<dbReference type="EC" id="5.6.2.2" evidence="4"/>
<keyword evidence="6" id="KW-0460">Magnesium</keyword>
<dbReference type="Gene3D" id="1.10.10.10">
    <property type="entry name" value="Winged helix-like DNA-binding domain superfamily/Winged helix DNA-binding domain"/>
    <property type="match status" value="1"/>
</dbReference>
<feature type="active site" description="O-(5'-phospho-DNA)-tyrosine intermediate" evidence="10">
    <location>
        <position position="141"/>
    </location>
</feature>
<dbReference type="Pfam" id="PF21180">
    <property type="entry name" value="TOP6A-Spo11_Toprim"/>
    <property type="match status" value="1"/>
</dbReference>
<dbReference type="GO" id="GO:0007131">
    <property type="term" value="P:reciprocal meiotic recombination"/>
    <property type="evidence" value="ECO:0007669"/>
    <property type="project" value="TreeGrafter"/>
</dbReference>
<dbReference type="AlphaFoldDB" id="A0A0K0MXX4"/>
<evidence type="ECO:0000256" key="8">
    <source>
        <dbReference type="ARBA" id="ARBA00023125"/>
    </source>
</evidence>
<name>A0A0K0MXX4_9CHLO</name>
<comment type="catalytic activity">
    <reaction evidence="1 10">
        <text>ATP-dependent breakage, passage and rejoining of double-stranded DNA.</text>
        <dbReference type="EC" id="5.6.2.2"/>
    </reaction>
</comment>
<dbReference type="GO" id="GO:0046872">
    <property type="term" value="F:metal ion binding"/>
    <property type="evidence" value="ECO:0007669"/>
    <property type="project" value="UniProtKB-KW"/>
</dbReference>
<dbReference type="InterPro" id="IPR034136">
    <property type="entry name" value="TOPRIM_Topo6A/Spo11"/>
</dbReference>
<dbReference type="PANTHER" id="PTHR10848:SF0">
    <property type="entry name" value="MEIOTIC RECOMBINATION PROTEIN SPO11"/>
    <property type="match status" value="1"/>
</dbReference>
<evidence type="ECO:0000313" key="13">
    <source>
        <dbReference type="EMBL" id="AKI32380.1"/>
    </source>
</evidence>
<dbReference type="SUPFAM" id="SSF56726">
    <property type="entry name" value="DNA topoisomerase IV, alpha subunit"/>
    <property type="match status" value="1"/>
</dbReference>
<proteinExistence type="evidence at transcript level"/>
<dbReference type="GO" id="GO:0003918">
    <property type="term" value="F:DNA topoisomerase type II (double strand cut, ATP-hydrolyzing) activity"/>
    <property type="evidence" value="ECO:0007669"/>
    <property type="project" value="UniProtKB-UniRule"/>
</dbReference>
<evidence type="ECO:0000256" key="10">
    <source>
        <dbReference type="PROSITE-ProRule" id="PRU01385"/>
    </source>
</evidence>
<evidence type="ECO:0000259" key="11">
    <source>
        <dbReference type="Pfam" id="PF04406"/>
    </source>
</evidence>
<keyword evidence="7 10" id="KW-0799">Topoisomerase</keyword>
<dbReference type="InterPro" id="IPR036388">
    <property type="entry name" value="WH-like_DNA-bd_sf"/>
</dbReference>
<dbReference type="GO" id="GO:0042138">
    <property type="term" value="P:meiotic DNA double-strand break formation"/>
    <property type="evidence" value="ECO:0007669"/>
    <property type="project" value="TreeGrafter"/>
</dbReference>
<evidence type="ECO:0000256" key="1">
    <source>
        <dbReference type="ARBA" id="ARBA00000185"/>
    </source>
</evidence>
<dbReference type="InterPro" id="IPR036078">
    <property type="entry name" value="Spo11/TopoVI_A_sf"/>
</dbReference>
<organism evidence="13">
    <name type="scientific">Watanabea reniformis</name>
    <dbReference type="NCBI Taxonomy" id="191674"/>
    <lineage>
        <taxon>Eukaryota</taxon>
        <taxon>Viridiplantae</taxon>
        <taxon>Chlorophyta</taxon>
        <taxon>core chlorophytes</taxon>
        <taxon>Trebouxiophyceae</taxon>
        <taxon>Watanabeales</taxon>
        <taxon>Watanabeaceae</taxon>
        <taxon>Watanabea</taxon>
    </lineage>
</organism>
<dbReference type="PANTHER" id="PTHR10848">
    <property type="entry name" value="MEIOTIC RECOMBINATION PROTEIN SPO11"/>
    <property type="match status" value="1"/>
</dbReference>
<dbReference type="InterPro" id="IPR002815">
    <property type="entry name" value="Spo11/TopoVI_A"/>
</dbReference>
<evidence type="ECO:0000256" key="5">
    <source>
        <dbReference type="ARBA" id="ARBA00022723"/>
    </source>
</evidence>
<sequence>MSFGQECCEADDLWQESWAVSDARTQHAVGNGSQSFASLFVQEPPGEVLRRIEAIVSCLVESLAQGVLPEIEIPLRASGISSQRHLQAVGDEQNAVHYRNISLISRQGESAFRYTRIVKLLQVVHELVRSGRQAPQRDIYYQLKSPPLFASPSHVNVAIQDVVALLQVPRSGLGICCSSRGLVAGRLQLQEHEGGPWLDCHAATRAIPGDCAAIQRFRFQSDARFIVVLEKDAVFQRLAEERFSEATDSILVTAKGMPDLATRFFLKGLTSAFPHMHLTAVVDWNPSGVAILNTYKQSSCCMGVEVALPSISWLAMHAAMLAGLPESAFQPLTDRDRSLIRSLKSGVLRNQPEWLQEVEAMEEAHVKAEIEAAYRAQGFGAFARCLACCLIQEQWLQ</sequence>
<dbReference type="InterPro" id="IPR013049">
    <property type="entry name" value="Spo11/TopoVI_A_N"/>
</dbReference>
<evidence type="ECO:0000256" key="6">
    <source>
        <dbReference type="ARBA" id="ARBA00022842"/>
    </source>
</evidence>
<protein>
    <recommendedName>
        <fullName evidence="4">DNA topoisomerase (ATP-hydrolyzing)</fullName>
        <ecNumber evidence="4">5.6.2.2</ecNumber>
    </recommendedName>
</protein>